<sequence length="87" mass="10182">MEMVKTKEAVWEYLIEPSPLFLKQVLTIAETKAYILVMDARQMKNRSIPDLVITRFESRFQHLCQYSCNCQEYDGVTYLLISKLSGN</sequence>
<dbReference type="EMBL" id="PYFT01000001">
    <property type="protein sequence ID" value="PSR52618.1"/>
    <property type="molecule type" value="Genomic_DNA"/>
</dbReference>
<accession>A0A2T2YB06</accession>
<name>A0A2T2YB06_9BACT</name>
<proteinExistence type="predicted"/>
<evidence type="ECO:0000313" key="2">
    <source>
        <dbReference type="Proteomes" id="UP000240357"/>
    </source>
</evidence>
<organism evidence="1 2">
    <name type="scientific">Adhaeribacter arboris</name>
    <dbReference type="NCBI Taxonomy" id="2072846"/>
    <lineage>
        <taxon>Bacteria</taxon>
        <taxon>Pseudomonadati</taxon>
        <taxon>Bacteroidota</taxon>
        <taxon>Cytophagia</taxon>
        <taxon>Cytophagales</taxon>
        <taxon>Hymenobacteraceae</taxon>
        <taxon>Adhaeribacter</taxon>
    </lineage>
</organism>
<comment type="caution">
    <text evidence="1">The sequence shown here is derived from an EMBL/GenBank/DDBJ whole genome shotgun (WGS) entry which is preliminary data.</text>
</comment>
<keyword evidence="2" id="KW-1185">Reference proteome</keyword>
<gene>
    <name evidence="1" type="ORF">AHMF7605_03300</name>
</gene>
<protein>
    <submittedName>
        <fullName evidence="1">Uncharacterized protein</fullName>
    </submittedName>
</protein>
<evidence type="ECO:0000313" key="1">
    <source>
        <dbReference type="EMBL" id="PSR52618.1"/>
    </source>
</evidence>
<dbReference type="AlphaFoldDB" id="A0A2T2YB06"/>
<reference evidence="1 2" key="1">
    <citation type="submission" date="2018-03" db="EMBL/GenBank/DDBJ databases">
        <title>Adhaeribacter sp. HMF7605 Genome sequencing and assembly.</title>
        <authorList>
            <person name="Kang H."/>
            <person name="Kang J."/>
            <person name="Cha I."/>
            <person name="Kim H."/>
            <person name="Joh K."/>
        </authorList>
    </citation>
    <scope>NUCLEOTIDE SEQUENCE [LARGE SCALE GENOMIC DNA]</scope>
    <source>
        <strain evidence="1 2">HMF7605</strain>
    </source>
</reference>
<dbReference type="Proteomes" id="UP000240357">
    <property type="component" value="Unassembled WGS sequence"/>
</dbReference>